<evidence type="ECO:0000313" key="3">
    <source>
        <dbReference type="Proteomes" id="UP000769780"/>
    </source>
</evidence>
<evidence type="ECO:0000313" key="2">
    <source>
        <dbReference type="EMBL" id="MBY0096416.1"/>
    </source>
</evidence>
<gene>
    <name evidence="2" type="ORF">H0185_06315</name>
</gene>
<evidence type="ECO:0000256" key="1">
    <source>
        <dbReference type="SAM" id="MobiDB-lite"/>
    </source>
</evidence>
<comment type="caution">
    <text evidence="2">The sequence shown here is derived from an EMBL/GenBank/DDBJ whole genome shotgun (WGS) entry which is preliminary data.</text>
</comment>
<organism evidence="2 3">
    <name type="scientific">Mesobacillus maritimus</name>
    <dbReference type="NCBI Taxonomy" id="1643336"/>
    <lineage>
        <taxon>Bacteria</taxon>
        <taxon>Bacillati</taxon>
        <taxon>Bacillota</taxon>
        <taxon>Bacilli</taxon>
        <taxon>Bacillales</taxon>
        <taxon>Bacillaceae</taxon>
        <taxon>Mesobacillus</taxon>
    </lineage>
</organism>
<feature type="region of interest" description="Disordered" evidence="1">
    <location>
        <begin position="1"/>
        <end position="52"/>
    </location>
</feature>
<dbReference type="EMBL" id="JACWFH010000008">
    <property type="protein sequence ID" value="MBY0096416.1"/>
    <property type="molecule type" value="Genomic_DNA"/>
</dbReference>
<proteinExistence type="predicted"/>
<accession>A0ABS7K2F5</accession>
<reference evidence="2 3" key="1">
    <citation type="submission" date="2020-07" db="EMBL/GenBank/DDBJ databases">
        <title>Fungal Genomes of the International Space Station.</title>
        <authorList>
            <person name="Seuylemezian A."/>
            <person name="Singh N.K."/>
            <person name="Wood J."/>
            <person name="Venkateswaran K."/>
        </authorList>
    </citation>
    <scope>NUCLEOTIDE SEQUENCE [LARGE SCALE GENOMIC DNA]</scope>
    <source>
        <strain evidence="2 3">PL-B2</strain>
    </source>
</reference>
<keyword evidence="3" id="KW-1185">Reference proteome</keyword>
<protein>
    <submittedName>
        <fullName evidence="2">Uncharacterized protein</fullName>
    </submittedName>
</protein>
<dbReference type="RefSeq" id="WP_221872280.1">
    <property type="nucleotide sequence ID" value="NZ_JACWFH010000008.1"/>
</dbReference>
<sequence>MVNEHKHFQEEQRDLKNRYIGDDHNNRTKGLNPKYNSGRNTEKSPGATGREL</sequence>
<name>A0ABS7K2F5_9BACI</name>
<dbReference type="Proteomes" id="UP000769780">
    <property type="component" value="Unassembled WGS sequence"/>
</dbReference>
<feature type="compositionally biased region" description="Basic and acidic residues" evidence="1">
    <location>
        <begin position="1"/>
        <end position="26"/>
    </location>
</feature>